<evidence type="ECO:0000313" key="2">
    <source>
        <dbReference type="EMBL" id="SDH92117.1"/>
    </source>
</evidence>
<dbReference type="AlphaFoldDB" id="A0A1G8GCP0"/>
<accession>A0A1G8GCP0</accession>
<dbReference type="Proteomes" id="UP000199340">
    <property type="component" value="Unassembled WGS sequence"/>
</dbReference>
<protein>
    <submittedName>
        <fullName evidence="2">Uncharacterized protein</fullName>
    </submittedName>
</protein>
<feature type="transmembrane region" description="Helical" evidence="1">
    <location>
        <begin position="110"/>
        <end position="129"/>
    </location>
</feature>
<evidence type="ECO:0000256" key="1">
    <source>
        <dbReference type="SAM" id="Phobius"/>
    </source>
</evidence>
<name>A0A1G8GCP0_9RHOB</name>
<keyword evidence="1" id="KW-0812">Transmembrane</keyword>
<organism evidence="2 3">
    <name type="scientific">Lutimaribacter saemankumensis</name>
    <dbReference type="NCBI Taxonomy" id="490829"/>
    <lineage>
        <taxon>Bacteria</taxon>
        <taxon>Pseudomonadati</taxon>
        <taxon>Pseudomonadota</taxon>
        <taxon>Alphaproteobacteria</taxon>
        <taxon>Rhodobacterales</taxon>
        <taxon>Roseobacteraceae</taxon>
        <taxon>Lutimaribacter</taxon>
    </lineage>
</organism>
<keyword evidence="1" id="KW-1133">Transmembrane helix</keyword>
<feature type="transmembrane region" description="Helical" evidence="1">
    <location>
        <begin position="85"/>
        <end position="104"/>
    </location>
</feature>
<dbReference type="EMBL" id="FNEB01000001">
    <property type="protein sequence ID" value="SDH92117.1"/>
    <property type="molecule type" value="Genomic_DNA"/>
</dbReference>
<reference evidence="2 3" key="1">
    <citation type="submission" date="2016-10" db="EMBL/GenBank/DDBJ databases">
        <authorList>
            <person name="de Groot N.N."/>
        </authorList>
    </citation>
    <scope>NUCLEOTIDE SEQUENCE [LARGE SCALE GENOMIC DNA]</scope>
    <source>
        <strain evidence="2 3">DSM 28010</strain>
    </source>
</reference>
<proteinExistence type="predicted"/>
<sequence length="147" mass="16441">MRGAALDTLDRFLPKGLFVLSAGLLCWGLWGLFEYAFPAWHLGLQDSNFPAGLQFIHFLAISLTGSIFVFGYLKRWPHTRHATITMYAVLATICFIETMDFGAFGGGTTGVMIMLAEFALYIGLSTYLLRSDAIRKHFQIASPRPER</sequence>
<feature type="transmembrane region" description="Helical" evidence="1">
    <location>
        <begin position="12"/>
        <end position="33"/>
    </location>
</feature>
<evidence type="ECO:0000313" key="3">
    <source>
        <dbReference type="Proteomes" id="UP000199340"/>
    </source>
</evidence>
<dbReference type="STRING" id="490829.SAMN05421850_10121"/>
<keyword evidence="1" id="KW-0472">Membrane</keyword>
<keyword evidence="3" id="KW-1185">Reference proteome</keyword>
<feature type="transmembrane region" description="Helical" evidence="1">
    <location>
        <begin position="53"/>
        <end position="73"/>
    </location>
</feature>
<gene>
    <name evidence="2" type="ORF">SAMN05421850_10121</name>
</gene>